<dbReference type="AlphaFoldDB" id="T1HWE7"/>
<dbReference type="InParanoid" id="T1HWE7"/>
<dbReference type="EMBL" id="ACPB03008390">
    <property type="status" value="NOT_ANNOTATED_CDS"/>
    <property type="molecule type" value="Genomic_DNA"/>
</dbReference>
<proteinExistence type="predicted"/>
<dbReference type="HOGENOM" id="CLU_2443572_0_0_1"/>
<dbReference type="VEuPathDB" id="VectorBase:RPRC008367"/>
<accession>T1HWE7</accession>
<protein>
    <submittedName>
        <fullName evidence="1">Uncharacterized protein</fullName>
    </submittedName>
</protein>
<reference evidence="1" key="1">
    <citation type="submission" date="2015-05" db="UniProtKB">
        <authorList>
            <consortium name="EnsemblMetazoa"/>
        </authorList>
    </citation>
    <scope>IDENTIFICATION</scope>
</reference>
<evidence type="ECO:0000313" key="1">
    <source>
        <dbReference type="EnsemblMetazoa" id="RPRC008367-PA"/>
    </source>
</evidence>
<dbReference type="Proteomes" id="UP000015103">
    <property type="component" value="Unassembled WGS sequence"/>
</dbReference>
<name>T1HWE7_RHOPR</name>
<evidence type="ECO:0000313" key="2">
    <source>
        <dbReference type="Proteomes" id="UP000015103"/>
    </source>
</evidence>
<keyword evidence="2" id="KW-1185">Reference proteome</keyword>
<organism evidence="1 2">
    <name type="scientific">Rhodnius prolixus</name>
    <name type="common">Triatomid bug</name>
    <dbReference type="NCBI Taxonomy" id="13249"/>
    <lineage>
        <taxon>Eukaryota</taxon>
        <taxon>Metazoa</taxon>
        <taxon>Ecdysozoa</taxon>
        <taxon>Arthropoda</taxon>
        <taxon>Hexapoda</taxon>
        <taxon>Insecta</taxon>
        <taxon>Pterygota</taxon>
        <taxon>Neoptera</taxon>
        <taxon>Paraneoptera</taxon>
        <taxon>Hemiptera</taxon>
        <taxon>Heteroptera</taxon>
        <taxon>Panheteroptera</taxon>
        <taxon>Cimicomorpha</taxon>
        <taxon>Reduviidae</taxon>
        <taxon>Triatominae</taxon>
        <taxon>Rhodnius</taxon>
    </lineage>
</organism>
<sequence length="90" mass="10282">MAAPQIVLLLVLTNCPIVHSTKLFIQTRTWITNKGVPLVSNRKWLSEYVNMSKVNDFVLFSDLVCKGIRFYKGPKKTCLGKIRTIAERQT</sequence>
<dbReference type="EnsemblMetazoa" id="RPRC008367-RA">
    <property type="protein sequence ID" value="RPRC008367-PA"/>
    <property type="gene ID" value="RPRC008367"/>
</dbReference>